<protein>
    <submittedName>
        <fullName evidence="1">Uncharacterized protein</fullName>
    </submittedName>
</protein>
<proteinExistence type="predicted"/>
<organism evidence="1 2">
    <name type="scientific">Trichoglossum hirsutum</name>
    <dbReference type="NCBI Taxonomy" id="265104"/>
    <lineage>
        <taxon>Eukaryota</taxon>
        <taxon>Fungi</taxon>
        <taxon>Dikarya</taxon>
        <taxon>Ascomycota</taxon>
        <taxon>Pezizomycotina</taxon>
        <taxon>Geoglossomycetes</taxon>
        <taxon>Geoglossales</taxon>
        <taxon>Geoglossaceae</taxon>
        <taxon>Trichoglossum</taxon>
    </lineage>
</organism>
<dbReference type="AlphaFoldDB" id="A0A9P8RMT6"/>
<keyword evidence="2" id="KW-1185">Reference proteome</keyword>
<dbReference type="Proteomes" id="UP000750711">
    <property type="component" value="Unassembled WGS sequence"/>
</dbReference>
<evidence type="ECO:0000313" key="1">
    <source>
        <dbReference type="EMBL" id="KAH0557065.1"/>
    </source>
</evidence>
<accession>A0A9P8RMT6</accession>
<reference evidence="1" key="1">
    <citation type="submission" date="2021-03" db="EMBL/GenBank/DDBJ databases">
        <title>Comparative genomics and phylogenomic investigation of the class Geoglossomycetes provide insights into ecological specialization and systematics.</title>
        <authorList>
            <person name="Melie T."/>
            <person name="Pirro S."/>
            <person name="Miller A.N."/>
            <person name="Quandt A."/>
        </authorList>
    </citation>
    <scope>NUCLEOTIDE SEQUENCE</scope>
    <source>
        <strain evidence="1">CAQ_001_2017</strain>
    </source>
</reference>
<gene>
    <name evidence="1" type="ORF">GP486_005146</name>
</gene>
<comment type="caution">
    <text evidence="1">The sequence shown here is derived from an EMBL/GenBank/DDBJ whole genome shotgun (WGS) entry which is preliminary data.</text>
</comment>
<name>A0A9P8RMT6_9PEZI</name>
<dbReference type="EMBL" id="JAGHQM010000923">
    <property type="protein sequence ID" value="KAH0557065.1"/>
    <property type="molecule type" value="Genomic_DNA"/>
</dbReference>
<evidence type="ECO:0000313" key="2">
    <source>
        <dbReference type="Proteomes" id="UP000750711"/>
    </source>
</evidence>
<sequence>MQVVALVFFGRRDRVSILDCYLTRNLKRNGGLLDSVEFIVNTEDADDLKWLDEAVARTPGYVKYTQRKKGDDYVVLDYKRAYGILKRNTMYIKIDDDVVYISDDTIQRLVQTRLDHPEYLVISANVVNHPLVSWLHYHLGAIRPYLPELLLPEQSERNKSSWRASELPAWTGPSTYTVQNSVDFTPPYQGHRWLPLTNGENTDRTPISGTEYHPHGPGWKVWPVAAQEHYSFLENLEKDPMMSSYRFELWDSVYDRLSINFIAFLGDDILDTGPMPGDDELYLTVTLPKKLGRHVAIDGSTLVTHFSYGAQWDGLSSTDLLMRYKAYAEEMVCGRPRSSDVDNLGNVTA</sequence>